<dbReference type="Gene3D" id="1.10.260.100">
    <property type="match status" value="1"/>
</dbReference>
<proteinExistence type="predicted"/>
<accession>A0A9W8LXU3</accession>
<comment type="caution">
    <text evidence="8">The sequence shown here is derived from an EMBL/GenBank/DDBJ whole genome shotgun (WGS) entry which is preliminary data.</text>
</comment>
<feature type="domain" description="STI1/HOP DP" evidence="7">
    <location>
        <begin position="142"/>
        <end position="194"/>
    </location>
</feature>
<dbReference type="Pfam" id="PF07719">
    <property type="entry name" value="TPR_2"/>
    <property type="match status" value="1"/>
</dbReference>
<dbReference type="Pfam" id="PF13181">
    <property type="entry name" value="TPR_8"/>
    <property type="match status" value="2"/>
</dbReference>
<dbReference type="Proteomes" id="UP001139887">
    <property type="component" value="Unassembled WGS sequence"/>
</dbReference>
<feature type="repeat" description="TPR" evidence="5">
    <location>
        <begin position="259"/>
        <end position="292"/>
    </location>
</feature>
<feature type="repeat" description="TPR" evidence="5">
    <location>
        <begin position="293"/>
        <end position="326"/>
    </location>
</feature>
<feature type="repeat" description="TPR" evidence="5">
    <location>
        <begin position="334"/>
        <end position="367"/>
    </location>
</feature>
<dbReference type="SUPFAM" id="SSF48452">
    <property type="entry name" value="TPR-like"/>
    <property type="match status" value="2"/>
</dbReference>
<evidence type="ECO:0000313" key="8">
    <source>
        <dbReference type="EMBL" id="KAJ2845769.1"/>
    </source>
</evidence>
<dbReference type="InterPro" id="IPR019734">
    <property type="entry name" value="TPR_rpt"/>
</dbReference>
<dbReference type="SMART" id="SM00028">
    <property type="entry name" value="TPR"/>
    <property type="match status" value="6"/>
</dbReference>
<keyword evidence="4 5" id="KW-0802">TPR repeat</keyword>
<name>A0A9W8LXU3_9FUNG</name>
<feature type="repeat" description="TPR" evidence="5">
    <location>
        <begin position="4"/>
        <end position="37"/>
    </location>
</feature>
<keyword evidence="9" id="KW-1185">Reference proteome</keyword>
<evidence type="ECO:0000313" key="9">
    <source>
        <dbReference type="Proteomes" id="UP001139887"/>
    </source>
</evidence>
<evidence type="ECO:0000256" key="6">
    <source>
        <dbReference type="SAM" id="MobiDB-lite"/>
    </source>
</evidence>
<dbReference type="InterPro" id="IPR013105">
    <property type="entry name" value="TPR_2"/>
</dbReference>
<evidence type="ECO:0000259" key="7">
    <source>
        <dbReference type="Pfam" id="PF17830"/>
    </source>
</evidence>
<keyword evidence="3" id="KW-0677">Repeat</keyword>
<dbReference type="GO" id="GO:0005737">
    <property type="term" value="C:cytoplasm"/>
    <property type="evidence" value="ECO:0007669"/>
    <property type="project" value="UniProtKB-SubCell"/>
</dbReference>
<sequence>MSTVNDLKTQGNAAFSSGNHEEAVKLFTQAIELDPTNHVLYSNRSAAFSSLKKYDEALKDAEKTIEIKPDWAKGYGRKGAALFGKQKYAEAYDVYEQGLKYDSNNAQLKKGLSDAEAAINKEADGMGIGDIANQMKNVFQGDVISKLAANPTTASYIADPTFVAKIKEIQANPNKMREYSDDQRITMAMFTLMGMGDMFSQMSGAGGAPSHNEPPSSSSPPSAAASEPKTEPAPQKMDVDEPVELTAEEKEAKAKKEQADEAKAKGNAAYKGRKFEEALEHYNTAIDLNSTDITYFNNKAAVYFEMGKYDECIETAEQAIEVGRENRADYKHIAKALGRIGTAYSKKEEYEKAIKYYNRSLAEHRTADILNKLRTLEKEQKQREEEAYRDTDKSNEARERGNALFKSA</sequence>
<organism evidence="8 9">
    <name type="scientific">Coemansia brasiliensis</name>
    <dbReference type="NCBI Taxonomy" id="2650707"/>
    <lineage>
        <taxon>Eukaryota</taxon>
        <taxon>Fungi</taxon>
        <taxon>Fungi incertae sedis</taxon>
        <taxon>Zoopagomycota</taxon>
        <taxon>Kickxellomycotina</taxon>
        <taxon>Kickxellomycetes</taxon>
        <taxon>Kickxellales</taxon>
        <taxon>Kickxellaceae</taxon>
        <taxon>Coemansia</taxon>
    </lineage>
</organism>
<protein>
    <submittedName>
        <fullName evidence="8">Hsp90 cochaperone</fullName>
    </submittedName>
</protein>
<dbReference type="PANTHER" id="PTHR22904">
    <property type="entry name" value="TPR REPEAT CONTAINING PROTEIN"/>
    <property type="match status" value="1"/>
</dbReference>
<evidence type="ECO:0000256" key="5">
    <source>
        <dbReference type="PROSITE-ProRule" id="PRU00339"/>
    </source>
</evidence>
<evidence type="ECO:0000256" key="4">
    <source>
        <dbReference type="ARBA" id="ARBA00022803"/>
    </source>
</evidence>
<feature type="compositionally biased region" description="Low complexity" evidence="6">
    <location>
        <begin position="208"/>
        <end position="227"/>
    </location>
</feature>
<evidence type="ECO:0000256" key="1">
    <source>
        <dbReference type="ARBA" id="ARBA00004496"/>
    </source>
</evidence>
<feature type="compositionally biased region" description="Basic and acidic residues" evidence="6">
    <location>
        <begin position="379"/>
        <end position="401"/>
    </location>
</feature>
<evidence type="ECO:0000256" key="3">
    <source>
        <dbReference type="ARBA" id="ARBA00022737"/>
    </source>
</evidence>
<dbReference type="PROSITE" id="PS50005">
    <property type="entry name" value="TPR"/>
    <property type="match status" value="6"/>
</dbReference>
<comment type="subcellular location">
    <subcellularLocation>
        <location evidence="1">Cytoplasm</location>
    </subcellularLocation>
</comment>
<keyword evidence="2" id="KW-0963">Cytoplasm</keyword>
<feature type="region of interest" description="Disordered" evidence="6">
    <location>
        <begin position="201"/>
        <end position="267"/>
    </location>
</feature>
<gene>
    <name evidence="8" type="primary">STI1_2</name>
    <name evidence="8" type="ORF">IWW36_004648</name>
</gene>
<reference evidence="8" key="1">
    <citation type="submission" date="2022-07" db="EMBL/GenBank/DDBJ databases">
        <title>Phylogenomic reconstructions and comparative analyses of Kickxellomycotina fungi.</title>
        <authorList>
            <person name="Reynolds N.K."/>
            <person name="Stajich J.E."/>
            <person name="Barry K."/>
            <person name="Grigoriev I.V."/>
            <person name="Crous P."/>
            <person name="Smith M.E."/>
        </authorList>
    </citation>
    <scope>NUCLEOTIDE SEQUENCE</scope>
    <source>
        <strain evidence="8">NRRL 1566</strain>
    </source>
</reference>
<dbReference type="FunFam" id="1.25.40.10:FF:000020">
    <property type="entry name" value="Stress-induced phosphoprotein 1"/>
    <property type="match status" value="1"/>
</dbReference>
<dbReference type="OrthoDB" id="2423701at2759"/>
<dbReference type="Gene3D" id="1.25.40.10">
    <property type="entry name" value="Tetratricopeptide repeat domain"/>
    <property type="match status" value="2"/>
</dbReference>
<dbReference type="EMBL" id="JANBUW010000713">
    <property type="protein sequence ID" value="KAJ2845769.1"/>
    <property type="molecule type" value="Genomic_DNA"/>
</dbReference>
<evidence type="ECO:0000256" key="2">
    <source>
        <dbReference type="ARBA" id="ARBA00022490"/>
    </source>
</evidence>
<dbReference type="AlphaFoldDB" id="A0A9W8LXU3"/>
<dbReference type="InterPro" id="IPR041243">
    <property type="entry name" value="STI1/HOP_DP"/>
</dbReference>
<dbReference type="PANTHER" id="PTHR22904:SF523">
    <property type="entry name" value="STRESS-INDUCED-PHOSPHOPROTEIN 1"/>
    <property type="match status" value="1"/>
</dbReference>
<dbReference type="InterPro" id="IPR011990">
    <property type="entry name" value="TPR-like_helical_dom_sf"/>
</dbReference>
<dbReference type="Pfam" id="PF17830">
    <property type="entry name" value="STI1-HOP_DP"/>
    <property type="match status" value="1"/>
</dbReference>
<dbReference type="FunFam" id="1.25.40.10:FF:000010">
    <property type="entry name" value="Stress-induced phosphoprotein 1"/>
    <property type="match status" value="1"/>
</dbReference>
<feature type="region of interest" description="Disordered" evidence="6">
    <location>
        <begin position="379"/>
        <end position="408"/>
    </location>
</feature>
<feature type="repeat" description="TPR" evidence="5">
    <location>
        <begin position="72"/>
        <end position="105"/>
    </location>
</feature>
<dbReference type="GO" id="GO:0051879">
    <property type="term" value="F:Hsp90 protein binding"/>
    <property type="evidence" value="ECO:0007669"/>
    <property type="project" value="TreeGrafter"/>
</dbReference>
<dbReference type="Pfam" id="PF13424">
    <property type="entry name" value="TPR_12"/>
    <property type="match status" value="1"/>
</dbReference>
<feature type="repeat" description="TPR" evidence="5">
    <location>
        <begin position="38"/>
        <end position="71"/>
    </location>
</feature>
<feature type="non-terminal residue" evidence="8">
    <location>
        <position position="1"/>
    </location>
</feature>
<feature type="compositionally biased region" description="Basic and acidic residues" evidence="6">
    <location>
        <begin position="247"/>
        <end position="264"/>
    </location>
</feature>